<dbReference type="PANTHER" id="PTHR46797:SF23">
    <property type="entry name" value="HTH-TYPE TRANSCRIPTIONAL REGULATOR SUTR"/>
    <property type="match status" value="1"/>
</dbReference>
<evidence type="ECO:0000313" key="6">
    <source>
        <dbReference type="Proteomes" id="UP000183995"/>
    </source>
</evidence>
<dbReference type="RefSeq" id="WP_073076415.1">
    <property type="nucleotide sequence ID" value="NZ_FQXV01000002.1"/>
</dbReference>
<protein>
    <submittedName>
        <fullName evidence="5">DNA-binding transcriptional regulator, XRE-family HTH domain</fullName>
    </submittedName>
</protein>
<dbReference type="InterPro" id="IPR010982">
    <property type="entry name" value="Lambda_DNA-bd_dom_sf"/>
</dbReference>
<organism evidence="5 6">
    <name type="scientific">Sporobacter termitidis DSM 10068</name>
    <dbReference type="NCBI Taxonomy" id="1123282"/>
    <lineage>
        <taxon>Bacteria</taxon>
        <taxon>Bacillati</taxon>
        <taxon>Bacillota</taxon>
        <taxon>Clostridia</taxon>
        <taxon>Eubacteriales</taxon>
        <taxon>Oscillospiraceae</taxon>
        <taxon>Sporobacter</taxon>
    </lineage>
</organism>
<keyword evidence="6" id="KW-1185">Reference proteome</keyword>
<keyword evidence="3" id="KW-0804">Transcription</keyword>
<dbReference type="EMBL" id="FQXV01000002">
    <property type="protein sequence ID" value="SHH75111.1"/>
    <property type="molecule type" value="Genomic_DNA"/>
</dbReference>
<dbReference type="InterPro" id="IPR001387">
    <property type="entry name" value="Cro/C1-type_HTH"/>
</dbReference>
<dbReference type="STRING" id="1123282.SAMN02745823_00850"/>
<dbReference type="Pfam" id="PF01381">
    <property type="entry name" value="HTH_3"/>
    <property type="match status" value="1"/>
</dbReference>
<evidence type="ECO:0000313" key="5">
    <source>
        <dbReference type="EMBL" id="SHH75111.1"/>
    </source>
</evidence>
<reference evidence="5 6" key="1">
    <citation type="submission" date="2016-11" db="EMBL/GenBank/DDBJ databases">
        <authorList>
            <person name="Jaros S."/>
            <person name="Januszkiewicz K."/>
            <person name="Wedrychowicz H."/>
        </authorList>
    </citation>
    <scope>NUCLEOTIDE SEQUENCE [LARGE SCALE GENOMIC DNA]</scope>
    <source>
        <strain evidence="5 6">DSM 10068</strain>
    </source>
</reference>
<dbReference type="Gene3D" id="1.10.260.40">
    <property type="entry name" value="lambda repressor-like DNA-binding domains"/>
    <property type="match status" value="1"/>
</dbReference>
<evidence type="ECO:0000256" key="3">
    <source>
        <dbReference type="ARBA" id="ARBA00023163"/>
    </source>
</evidence>
<keyword evidence="1" id="KW-0805">Transcription regulation</keyword>
<dbReference type="PANTHER" id="PTHR46797">
    <property type="entry name" value="HTH-TYPE TRANSCRIPTIONAL REGULATOR"/>
    <property type="match status" value="1"/>
</dbReference>
<evidence type="ECO:0000259" key="4">
    <source>
        <dbReference type="PROSITE" id="PS50943"/>
    </source>
</evidence>
<sequence>MSNIVKIVGERIKYHRLEKSLSQEQLALMAGLSPTSIGKLERGQKNPSLLSLEKILNALEVSFEEFFKYIQPSTKEYEDLIVPLIVNKVIRLSKQDQKEVMNILDSIVNIKKSDR</sequence>
<evidence type="ECO:0000256" key="1">
    <source>
        <dbReference type="ARBA" id="ARBA00023015"/>
    </source>
</evidence>
<name>A0A1M5VIQ2_9FIRM</name>
<dbReference type="GO" id="GO:0005829">
    <property type="term" value="C:cytosol"/>
    <property type="evidence" value="ECO:0007669"/>
    <property type="project" value="TreeGrafter"/>
</dbReference>
<proteinExistence type="predicted"/>
<dbReference type="GO" id="GO:0003677">
    <property type="term" value="F:DNA binding"/>
    <property type="evidence" value="ECO:0007669"/>
    <property type="project" value="UniProtKB-KW"/>
</dbReference>
<gene>
    <name evidence="5" type="ORF">SAMN02745823_00850</name>
</gene>
<feature type="domain" description="HTH cro/C1-type" evidence="4">
    <location>
        <begin position="12"/>
        <end position="66"/>
    </location>
</feature>
<dbReference type="InterPro" id="IPR050807">
    <property type="entry name" value="TransReg_Diox_bact_type"/>
</dbReference>
<dbReference type="SMART" id="SM00530">
    <property type="entry name" value="HTH_XRE"/>
    <property type="match status" value="1"/>
</dbReference>
<dbReference type="AlphaFoldDB" id="A0A1M5VIQ2"/>
<evidence type="ECO:0000256" key="2">
    <source>
        <dbReference type="ARBA" id="ARBA00023125"/>
    </source>
</evidence>
<dbReference type="SUPFAM" id="SSF47413">
    <property type="entry name" value="lambda repressor-like DNA-binding domains"/>
    <property type="match status" value="1"/>
</dbReference>
<dbReference type="CDD" id="cd00093">
    <property type="entry name" value="HTH_XRE"/>
    <property type="match status" value="1"/>
</dbReference>
<accession>A0A1M5VIQ2</accession>
<dbReference type="OrthoDB" id="1692255at2"/>
<dbReference type="GO" id="GO:0003700">
    <property type="term" value="F:DNA-binding transcription factor activity"/>
    <property type="evidence" value="ECO:0007669"/>
    <property type="project" value="TreeGrafter"/>
</dbReference>
<dbReference type="Proteomes" id="UP000183995">
    <property type="component" value="Unassembled WGS sequence"/>
</dbReference>
<keyword evidence="2 5" id="KW-0238">DNA-binding</keyword>
<dbReference type="PROSITE" id="PS50943">
    <property type="entry name" value="HTH_CROC1"/>
    <property type="match status" value="1"/>
</dbReference>